<sequence length="29" mass="3247">MFNSLLSLLGSKYVHQLAVFISCYLSALQ</sequence>
<name>A0A8S5Q1W7_9CAUD</name>
<protein>
    <submittedName>
        <fullName evidence="1">Uncharacterized protein</fullName>
    </submittedName>
</protein>
<proteinExistence type="predicted"/>
<accession>A0A8S5Q1W7</accession>
<organism evidence="1">
    <name type="scientific">Siphoviridae sp. ctLqe90</name>
    <dbReference type="NCBI Taxonomy" id="2825456"/>
    <lineage>
        <taxon>Viruses</taxon>
        <taxon>Duplodnaviria</taxon>
        <taxon>Heunggongvirae</taxon>
        <taxon>Uroviricota</taxon>
        <taxon>Caudoviricetes</taxon>
    </lineage>
</organism>
<reference evidence="1" key="1">
    <citation type="journal article" date="2021" name="Proc. Natl. Acad. Sci. U.S.A.">
        <title>A Catalog of Tens of Thousands of Viruses from Human Metagenomes Reveals Hidden Associations with Chronic Diseases.</title>
        <authorList>
            <person name="Tisza M.J."/>
            <person name="Buck C.B."/>
        </authorList>
    </citation>
    <scope>NUCLEOTIDE SEQUENCE</scope>
    <source>
        <strain evidence="1">CtLqe90</strain>
    </source>
</reference>
<evidence type="ECO:0000313" key="1">
    <source>
        <dbReference type="EMBL" id="DAE13154.1"/>
    </source>
</evidence>
<dbReference type="EMBL" id="BK015564">
    <property type="protein sequence ID" value="DAE13154.1"/>
    <property type="molecule type" value="Genomic_DNA"/>
</dbReference>